<name>A0A242MD00_CABSO</name>
<dbReference type="EMBL" id="NBTY01000161">
    <property type="protein sequence ID" value="OTP68831.1"/>
    <property type="molecule type" value="Genomic_DNA"/>
</dbReference>
<evidence type="ECO:0000313" key="2">
    <source>
        <dbReference type="Proteomes" id="UP000194546"/>
    </source>
</evidence>
<reference evidence="1 2" key="1">
    <citation type="submission" date="2017-03" db="EMBL/GenBank/DDBJ databases">
        <title>Genome analysis of strain PAMC 26510.</title>
        <authorList>
            <person name="Oh H.-M."/>
            <person name="Yang J.-A."/>
        </authorList>
    </citation>
    <scope>NUCLEOTIDE SEQUENCE [LARGE SCALE GENOMIC DNA]</scope>
    <source>
        <strain evidence="1 2">PAMC 26510</strain>
    </source>
</reference>
<evidence type="ECO:0000313" key="1">
    <source>
        <dbReference type="EMBL" id="OTP68831.1"/>
    </source>
</evidence>
<protein>
    <submittedName>
        <fullName evidence="1">Uncharacterized protein</fullName>
    </submittedName>
</protein>
<dbReference type="AlphaFoldDB" id="A0A242MD00"/>
<accession>A0A242MD00</accession>
<proteinExistence type="predicted"/>
<dbReference type="Proteomes" id="UP000194546">
    <property type="component" value="Unassembled WGS sequence"/>
</dbReference>
<comment type="caution">
    <text evidence="1">The sequence shown here is derived from an EMBL/GenBank/DDBJ whole genome shotgun (WGS) entry which is preliminary data.</text>
</comment>
<organism evidence="1 2">
    <name type="scientific">Caballeronia sordidicola</name>
    <name type="common">Burkholderia sordidicola</name>
    <dbReference type="NCBI Taxonomy" id="196367"/>
    <lineage>
        <taxon>Bacteria</taxon>
        <taxon>Pseudomonadati</taxon>
        <taxon>Pseudomonadota</taxon>
        <taxon>Betaproteobacteria</taxon>
        <taxon>Burkholderiales</taxon>
        <taxon>Burkholderiaceae</taxon>
        <taxon>Caballeronia</taxon>
    </lineage>
</organism>
<sequence>MNAEQAENQNPVVTNFPIARLSSRRRCASRKFAALILRRLRALRHVAEVIHVVIGAQLVAHFANSGRVMLPA</sequence>
<gene>
    <name evidence="1" type="ORF">PAMC26510_28295</name>
</gene>